<proteinExistence type="predicted"/>
<sequence length="162" mass="16880">MSLSKSFALSALAVALVSTVSPAPAQVSVSIGAAPYCPYGYFDYAPYPCAPYGYYGPDWFTGGIFIGAGPWYHGRGNFYGHVDNRYDPRHGYAGPMPERNEQAFNHFHGNEARDPQGHVGNAGHEPTNEHSAGYQGGGHPGGGGGNHGGGDHGGGDHGGGHH</sequence>
<feature type="chain" id="PRO_5031111970" evidence="2">
    <location>
        <begin position="26"/>
        <end position="162"/>
    </location>
</feature>
<evidence type="ECO:0000313" key="3">
    <source>
        <dbReference type="EMBL" id="MBB5317713.1"/>
    </source>
</evidence>
<reference evidence="3" key="1">
    <citation type="submission" date="2020-08" db="EMBL/GenBank/DDBJ databases">
        <title>Genomic Encyclopedia of Type Strains, Phase IV (KMG-V): Genome sequencing to study the core and pangenomes of soil and plant-associated prokaryotes.</title>
        <authorList>
            <person name="Whitman W."/>
        </authorList>
    </citation>
    <scope>NUCLEOTIDE SEQUENCE [LARGE SCALE GENOMIC DNA]</scope>
    <source>
        <strain evidence="3">M8UP27</strain>
    </source>
</reference>
<protein>
    <submittedName>
        <fullName evidence="3">Membrane protein YgcG</fullName>
    </submittedName>
</protein>
<evidence type="ECO:0000313" key="4">
    <source>
        <dbReference type="Proteomes" id="UP000568106"/>
    </source>
</evidence>
<comment type="caution">
    <text evidence="3">The sequence shown here is derived from an EMBL/GenBank/DDBJ whole genome shotgun (WGS) entry which is preliminary data.</text>
</comment>
<organism evidence="3 4">
    <name type="scientific">Tunturiibacter empetritectus</name>
    <dbReference type="NCBI Taxonomy" id="3069691"/>
    <lineage>
        <taxon>Bacteria</taxon>
        <taxon>Pseudomonadati</taxon>
        <taxon>Acidobacteriota</taxon>
        <taxon>Terriglobia</taxon>
        <taxon>Terriglobales</taxon>
        <taxon>Acidobacteriaceae</taxon>
        <taxon>Tunturiibacter</taxon>
    </lineage>
</organism>
<evidence type="ECO:0000256" key="1">
    <source>
        <dbReference type="SAM" id="MobiDB-lite"/>
    </source>
</evidence>
<feature type="compositionally biased region" description="Gly residues" evidence="1">
    <location>
        <begin position="134"/>
        <end position="148"/>
    </location>
</feature>
<feature type="compositionally biased region" description="Basic and acidic residues" evidence="1">
    <location>
        <begin position="149"/>
        <end position="162"/>
    </location>
</feature>
<dbReference type="Proteomes" id="UP000568106">
    <property type="component" value="Unassembled WGS sequence"/>
</dbReference>
<name>A0A7W8MRJ8_9BACT</name>
<dbReference type="EMBL" id="JACHDY010000003">
    <property type="protein sequence ID" value="MBB5317713.1"/>
    <property type="molecule type" value="Genomic_DNA"/>
</dbReference>
<keyword evidence="4" id="KW-1185">Reference proteome</keyword>
<feature type="signal peptide" evidence="2">
    <location>
        <begin position="1"/>
        <end position="25"/>
    </location>
</feature>
<evidence type="ECO:0000256" key="2">
    <source>
        <dbReference type="SAM" id="SignalP"/>
    </source>
</evidence>
<dbReference type="AlphaFoldDB" id="A0A7W8MRJ8"/>
<feature type="region of interest" description="Disordered" evidence="1">
    <location>
        <begin position="108"/>
        <end position="162"/>
    </location>
</feature>
<accession>A0A7W8MRJ8</accession>
<keyword evidence="2" id="KW-0732">Signal</keyword>
<gene>
    <name evidence="3" type="ORF">HDF09_002399</name>
</gene>